<sequence>MSKLRKLSFGLFTAGFSLMALIQFMTGHWIFGCVTVLITLISLLPLFGGNLCVEVPKEDVI</sequence>
<dbReference type="PROSITE" id="PS51257">
    <property type="entry name" value="PROKAR_LIPOPROTEIN"/>
    <property type="match status" value="1"/>
</dbReference>
<keyword evidence="1" id="KW-0472">Membrane</keyword>
<dbReference type="EMBL" id="NUDP01000117">
    <property type="protein sequence ID" value="PEM65302.1"/>
    <property type="molecule type" value="Genomic_DNA"/>
</dbReference>
<dbReference type="RefSeq" id="WP_098129069.1">
    <property type="nucleotide sequence ID" value="NZ_NUDP01000117.1"/>
</dbReference>
<reference evidence="2 3" key="1">
    <citation type="submission" date="2017-09" db="EMBL/GenBank/DDBJ databases">
        <title>Large-scale bioinformatics analysis of Bacillus genomes uncovers conserved roles of natural products in bacterial physiology.</title>
        <authorList>
            <consortium name="Agbiome Team Llc"/>
            <person name="Bleich R.M."/>
            <person name="Grubbs K.J."/>
            <person name="Santa Maria K.C."/>
            <person name="Allen S.E."/>
            <person name="Farag S."/>
            <person name="Shank E.A."/>
            <person name="Bowers A."/>
        </authorList>
    </citation>
    <scope>NUCLEOTIDE SEQUENCE [LARGE SCALE GENOMIC DNA]</scope>
    <source>
        <strain evidence="2 3">AFS009893</strain>
    </source>
</reference>
<protein>
    <submittedName>
        <fullName evidence="2">Uncharacterized protein</fullName>
    </submittedName>
</protein>
<name>A0A2A8BYF0_9BACI</name>
<evidence type="ECO:0000313" key="3">
    <source>
        <dbReference type="Proteomes" id="UP000219775"/>
    </source>
</evidence>
<keyword evidence="1" id="KW-1133">Transmembrane helix</keyword>
<accession>A0A2A8BYF0</accession>
<dbReference type="Proteomes" id="UP000219775">
    <property type="component" value="Unassembled WGS sequence"/>
</dbReference>
<organism evidence="2 3">
    <name type="scientific">Bacillus pseudomycoides</name>
    <dbReference type="NCBI Taxonomy" id="64104"/>
    <lineage>
        <taxon>Bacteria</taxon>
        <taxon>Bacillati</taxon>
        <taxon>Bacillota</taxon>
        <taxon>Bacilli</taxon>
        <taxon>Bacillales</taxon>
        <taxon>Bacillaceae</taxon>
        <taxon>Bacillus</taxon>
        <taxon>Bacillus cereus group</taxon>
    </lineage>
</organism>
<evidence type="ECO:0000256" key="1">
    <source>
        <dbReference type="SAM" id="Phobius"/>
    </source>
</evidence>
<proteinExistence type="predicted"/>
<gene>
    <name evidence="2" type="ORF">CN613_25500</name>
</gene>
<comment type="caution">
    <text evidence="2">The sequence shown here is derived from an EMBL/GenBank/DDBJ whole genome shotgun (WGS) entry which is preliminary data.</text>
</comment>
<keyword evidence="1" id="KW-0812">Transmembrane</keyword>
<feature type="transmembrane region" description="Helical" evidence="1">
    <location>
        <begin position="29"/>
        <end position="47"/>
    </location>
</feature>
<evidence type="ECO:0000313" key="2">
    <source>
        <dbReference type="EMBL" id="PEM65302.1"/>
    </source>
</evidence>
<dbReference type="AlphaFoldDB" id="A0A2A8BYF0"/>
<feature type="transmembrane region" description="Helical" evidence="1">
    <location>
        <begin position="7"/>
        <end position="23"/>
    </location>
</feature>